<proteinExistence type="predicted"/>
<keyword evidence="4" id="KW-1133">Transmembrane helix</keyword>
<feature type="domain" description="Histidine kinase/HSP90-like ATPase" evidence="5">
    <location>
        <begin position="297"/>
        <end position="378"/>
    </location>
</feature>
<dbReference type="SUPFAM" id="SSF55874">
    <property type="entry name" value="ATPase domain of HSP90 chaperone/DNA topoisomerase II/histidine kinase"/>
    <property type="match status" value="1"/>
</dbReference>
<sequence length="382" mass="40818">MSLPPVERELQRLSLRYAIAGRGVVASGCGCLGLLLLSGERLAAAVVAVAALVIWNIVYALRVFRRPQQRPGQLWLSGDVALTCAVLLSQPWTVPQDGQSDGTGWMLALASMAVVTYQWQSTPRGGAVLAGLVALAHTVGVESSVAGDNELWLLPVIWLLVEAALSRGLYNAVRAGARRADSYLVDGERKRSVAEVSRAQRSDEREHLATLHDTAAATLLMVGQGTVEGRQTWLADQARRDLRVLDPDGRTARTGPVIDLAALLAESTADAEVQVHRTPLQTVLVPPGPATAICDSVHEALANVARHAGVPEAQLSLQHDGRRVQVWITDAGRGFDPQQIPAQRRGISESISARMRRAGGRGEVVSAPGQGTTVHLEWAADD</sequence>
<evidence type="ECO:0000256" key="3">
    <source>
        <dbReference type="ARBA" id="ARBA00023012"/>
    </source>
</evidence>
<dbReference type="PANTHER" id="PTHR24421:SF61">
    <property type="entry name" value="OXYGEN SENSOR HISTIDINE KINASE NREB"/>
    <property type="match status" value="1"/>
</dbReference>
<comment type="caution">
    <text evidence="6">The sequence shown here is derived from an EMBL/GenBank/DDBJ whole genome shotgun (WGS) entry which is preliminary data.</text>
</comment>
<evidence type="ECO:0000313" key="7">
    <source>
        <dbReference type="Proteomes" id="UP001138997"/>
    </source>
</evidence>
<dbReference type="Pfam" id="PF02518">
    <property type="entry name" value="HATPase_c"/>
    <property type="match status" value="1"/>
</dbReference>
<dbReference type="InterPro" id="IPR003594">
    <property type="entry name" value="HATPase_dom"/>
</dbReference>
<organism evidence="6 7">
    <name type="scientific">Kineosporia babensis</name>
    <dbReference type="NCBI Taxonomy" id="499548"/>
    <lineage>
        <taxon>Bacteria</taxon>
        <taxon>Bacillati</taxon>
        <taxon>Actinomycetota</taxon>
        <taxon>Actinomycetes</taxon>
        <taxon>Kineosporiales</taxon>
        <taxon>Kineosporiaceae</taxon>
        <taxon>Kineosporia</taxon>
    </lineage>
</organism>
<dbReference type="EMBL" id="JAJOMB010000011">
    <property type="protein sequence ID" value="MCD5313319.1"/>
    <property type="molecule type" value="Genomic_DNA"/>
</dbReference>
<dbReference type="Gene3D" id="3.30.565.10">
    <property type="entry name" value="Histidine kinase-like ATPase, C-terminal domain"/>
    <property type="match status" value="1"/>
</dbReference>
<keyword evidence="3" id="KW-0902">Two-component regulatory system</keyword>
<gene>
    <name evidence="6" type="ORF">LR394_20635</name>
</gene>
<dbReference type="PANTHER" id="PTHR24421">
    <property type="entry name" value="NITRATE/NITRITE SENSOR PROTEIN NARX-RELATED"/>
    <property type="match status" value="1"/>
</dbReference>
<keyword evidence="4" id="KW-0812">Transmembrane</keyword>
<feature type="transmembrane region" description="Helical" evidence="4">
    <location>
        <begin position="17"/>
        <end position="36"/>
    </location>
</feature>
<evidence type="ECO:0000256" key="2">
    <source>
        <dbReference type="ARBA" id="ARBA00022777"/>
    </source>
</evidence>
<dbReference type="RefSeq" id="WP_231444399.1">
    <property type="nucleotide sequence ID" value="NZ_JAJOMB010000011.1"/>
</dbReference>
<accession>A0A9X1NG71</accession>
<dbReference type="CDD" id="cd16917">
    <property type="entry name" value="HATPase_UhpB-NarQ-NarX-like"/>
    <property type="match status" value="1"/>
</dbReference>
<dbReference type="InterPro" id="IPR036890">
    <property type="entry name" value="HATPase_C_sf"/>
</dbReference>
<feature type="transmembrane region" description="Helical" evidence="4">
    <location>
        <begin position="42"/>
        <end position="61"/>
    </location>
</feature>
<keyword evidence="7" id="KW-1185">Reference proteome</keyword>
<dbReference type="GO" id="GO:0000160">
    <property type="term" value="P:phosphorelay signal transduction system"/>
    <property type="evidence" value="ECO:0007669"/>
    <property type="project" value="UniProtKB-KW"/>
</dbReference>
<dbReference type="AlphaFoldDB" id="A0A9X1NG71"/>
<evidence type="ECO:0000256" key="4">
    <source>
        <dbReference type="SAM" id="Phobius"/>
    </source>
</evidence>
<dbReference type="Proteomes" id="UP001138997">
    <property type="component" value="Unassembled WGS sequence"/>
</dbReference>
<keyword evidence="2" id="KW-0418">Kinase</keyword>
<name>A0A9X1NG71_9ACTN</name>
<dbReference type="GO" id="GO:0016301">
    <property type="term" value="F:kinase activity"/>
    <property type="evidence" value="ECO:0007669"/>
    <property type="project" value="UniProtKB-KW"/>
</dbReference>
<reference evidence="6" key="1">
    <citation type="submission" date="2021-11" db="EMBL/GenBank/DDBJ databases">
        <title>Streptomyces corallinus and Kineosporia corallina sp. nov., two new coral-derived marine actinobacteria.</title>
        <authorList>
            <person name="Buangrab K."/>
            <person name="Sutthacheep M."/>
            <person name="Yeemin T."/>
            <person name="Harunari E."/>
            <person name="Igarashi Y."/>
            <person name="Sripreechasak P."/>
            <person name="Kanchanasin P."/>
            <person name="Tanasupawat S."/>
            <person name="Phongsopitanun W."/>
        </authorList>
    </citation>
    <scope>NUCLEOTIDE SEQUENCE</scope>
    <source>
        <strain evidence="6">JCM 31032</strain>
    </source>
</reference>
<evidence type="ECO:0000259" key="5">
    <source>
        <dbReference type="Pfam" id="PF02518"/>
    </source>
</evidence>
<evidence type="ECO:0000313" key="6">
    <source>
        <dbReference type="EMBL" id="MCD5313319.1"/>
    </source>
</evidence>
<keyword evidence="1" id="KW-0808">Transferase</keyword>
<keyword evidence="4" id="KW-0472">Membrane</keyword>
<dbReference type="InterPro" id="IPR050482">
    <property type="entry name" value="Sensor_HK_TwoCompSys"/>
</dbReference>
<evidence type="ECO:0000256" key="1">
    <source>
        <dbReference type="ARBA" id="ARBA00022679"/>
    </source>
</evidence>
<protein>
    <recommendedName>
        <fullName evidence="5">Histidine kinase/HSP90-like ATPase domain-containing protein</fullName>
    </recommendedName>
</protein>